<organism evidence="2 3">
    <name type="scientific">Gilvimarinus japonicus</name>
    <dbReference type="NCBI Taxonomy" id="1796469"/>
    <lineage>
        <taxon>Bacteria</taxon>
        <taxon>Pseudomonadati</taxon>
        <taxon>Pseudomonadota</taxon>
        <taxon>Gammaproteobacteria</taxon>
        <taxon>Cellvibrionales</taxon>
        <taxon>Cellvibrionaceae</taxon>
        <taxon>Gilvimarinus</taxon>
    </lineage>
</organism>
<evidence type="ECO:0000256" key="1">
    <source>
        <dbReference type="SAM" id="Phobius"/>
    </source>
</evidence>
<evidence type="ECO:0000313" key="2">
    <source>
        <dbReference type="EMBL" id="MFC3155078.1"/>
    </source>
</evidence>
<keyword evidence="1" id="KW-0812">Transmembrane</keyword>
<reference evidence="3" key="1">
    <citation type="journal article" date="2019" name="Int. J. Syst. Evol. Microbiol.">
        <title>The Global Catalogue of Microorganisms (GCM) 10K type strain sequencing project: providing services to taxonomists for standard genome sequencing and annotation.</title>
        <authorList>
            <consortium name="The Broad Institute Genomics Platform"/>
            <consortium name="The Broad Institute Genome Sequencing Center for Infectious Disease"/>
            <person name="Wu L."/>
            <person name="Ma J."/>
        </authorList>
    </citation>
    <scope>NUCLEOTIDE SEQUENCE [LARGE SCALE GENOMIC DNA]</scope>
    <source>
        <strain evidence="3">KCTC 52141</strain>
    </source>
</reference>
<name>A0ABV7HQQ8_9GAMM</name>
<dbReference type="RefSeq" id="WP_382415631.1">
    <property type="nucleotide sequence ID" value="NZ_AP031500.1"/>
</dbReference>
<protein>
    <submittedName>
        <fullName evidence="2">Uncharacterized protein</fullName>
    </submittedName>
</protein>
<proteinExistence type="predicted"/>
<dbReference type="Proteomes" id="UP001595548">
    <property type="component" value="Unassembled WGS sequence"/>
</dbReference>
<accession>A0ABV7HQQ8</accession>
<feature type="transmembrane region" description="Helical" evidence="1">
    <location>
        <begin position="61"/>
        <end position="85"/>
    </location>
</feature>
<sequence>MWLKRGANYLWRRNPITRVVYARADRGLKIIALSLMLVLATALPYAAAVTLGWLTNARAELAWLFALGAAVAHVGFVVGLWLLIYDRLWRR</sequence>
<keyword evidence="1" id="KW-0472">Membrane</keyword>
<evidence type="ECO:0000313" key="3">
    <source>
        <dbReference type="Proteomes" id="UP001595548"/>
    </source>
</evidence>
<feature type="transmembrane region" description="Helical" evidence="1">
    <location>
        <begin position="30"/>
        <end position="55"/>
    </location>
</feature>
<keyword evidence="3" id="KW-1185">Reference proteome</keyword>
<dbReference type="EMBL" id="JBHRTL010000006">
    <property type="protein sequence ID" value="MFC3155078.1"/>
    <property type="molecule type" value="Genomic_DNA"/>
</dbReference>
<gene>
    <name evidence="2" type="ORF">ACFOEB_07685</name>
</gene>
<comment type="caution">
    <text evidence="2">The sequence shown here is derived from an EMBL/GenBank/DDBJ whole genome shotgun (WGS) entry which is preliminary data.</text>
</comment>
<keyword evidence="1" id="KW-1133">Transmembrane helix</keyword>